<dbReference type="PANTHER" id="PTHR30108:SF17">
    <property type="entry name" value="FERULIC ACID DECARBOXYLASE 1"/>
    <property type="match status" value="1"/>
</dbReference>
<dbReference type="HAMAP" id="MF_01983">
    <property type="entry name" value="UbiD_FDC"/>
    <property type="match status" value="1"/>
</dbReference>
<dbReference type="Pfam" id="PF20696">
    <property type="entry name" value="UbiD_C"/>
    <property type="match status" value="1"/>
</dbReference>
<feature type="domain" description="3-octaprenyl-4-hydroxybenzoate carboxy-lyase-like Rift-related" evidence="1">
    <location>
        <begin position="120"/>
        <end position="321"/>
    </location>
</feature>
<dbReference type="Gene3D" id="3.40.1670.10">
    <property type="entry name" value="UbiD C-terminal domain-like"/>
    <property type="match status" value="1"/>
</dbReference>
<feature type="domain" description="3-octaprenyl-4-hydroxybenzoate carboxy-lyase-like C-terminal" evidence="3">
    <location>
        <begin position="327"/>
        <end position="462"/>
    </location>
</feature>
<protein>
    <recommendedName>
        <fullName evidence="6">Phenacrylate decarboxylase</fullName>
    </recommendedName>
</protein>
<feature type="non-terminal residue" evidence="4">
    <location>
        <position position="1"/>
    </location>
</feature>
<dbReference type="GO" id="GO:0005737">
    <property type="term" value="C:cytoplasm"/>
    <property type="evidence" value="ECO:0007669"/>
    <property type="project" value="TreeGrafter"/>
</dbReference>
<evidence type="ECO:0000259" key="2">
    <source>
        <dbReference type="Pfam" id="PF20695"/>
    </source>
</evidence>
<name>A0A3E2HS53_SCYLI</name>
<feature type="non-terminal residue" evidence="4">
    <location>
        <position position="504"/>
    </location>
</feature>
<dbReference type="SUPFAM" id="SSF143968">
    <property type="entry name" value="UbiD C-terminal domain-like"/>
    <property type="match status" value="1"/>
</dbReference>
<dbReference type="Proteomes" id="UP000258309">
    <property type="component" value="Unassembled WGS sequence"/>
</dbReference>
<gene>
    <name evidence="4" type="ORF">B7463_g137</name>
</gene>
<evidence type="ECO:0000259" key="1">
    <source>
        <dbReference type="Pfam" id="PF01977"/>
    </source>
</evidence>
<dbReference type="InterPro" id="IPR048304">
    <property type="entry name" value="UbiD_Rift_dom"/>
</dbReference>
<dbReference type="Gene3D" id="1.20.5.4570">
    <property type="match status" value="1"/>
</dbReference>
<dbReference type="GO" id="GO:0016831">
    <property type="term" value="F:carboxy-lyase activity"/>
    <property type="evidence" value="ECO:0007669"/>
    <property type="project" value="InterPro"/>
</dbReference>
<evidence type="ECO:0008006" key="6">
    <source>
        <dbReference type="Google" id="ProtNLM"/>
    </source>
</evidence>
<comment type="caution">
    <text evidence="4">The sequence shown here is derived from an EMBL/GenBank/DDBJ whole genome shotgun (WGS) entry which is preliminary data.</text>
</comment>
<dbReference type="Pfam" id="PF20695">
    <property type="entry name" value="UbiD_N"/>
    <property type="match status" value="1"/>
</dbReference>
<keyword evidence="5" id="KW-1185">Reference proteome</keyword>
<feature type="domain" description="3-octaprenyl-4-hydroxybenzoate carboxy-lyase-like N-terminal" evidence="2">
    <location>
        <begin position="16"/>
        <end position="104"/>
    </location>
</feature>
<evidence type="ECO:0000259" key="3">
    <source>
        <dbReference type="Pfam" id="PF20696"/>
    </source>
</evidence>
<evidence type="ECO:0000313" key="5">
    <source>
        <dbReference type="Proteomes" id="UP000258309"/>
    </source>
</evidence>
<sequence length="504" mass="55588">MSGIKETPATSYRAFLDYLRENGELLDINKAVSPYLEAAAITRKSTETRSEAPLFNNITGAKDGLWRIAGAVGALGTTEETKYGRIAGHLGLPINTGIKDVINKMIASKTAAPIPPRVVPTGPCKQNIILGADVNLDNLPVPMIHEKDGGKYIQTIGFHVVQTPDGKWKSWSLQRAMVHDKNHLVGVVLEKFEHHRVVMDQWKGQGKDMPWALVLGGPPAATLVSSMPLPDGVSEGDYIGSVLGYPIDVVKCETNDLYVPATSEIVLEGVISATEIAGEGPYGEMHGYLYPNDKVPNQPLFKINAITYRDNAILPISATGKAADETHTILGPVMSAEIIRRCQDENLPIKEAFVPFEGHGVWAALQVDTAKLRQMRTNPKDFCKRISDVVFAVKPGFFLHRIFLVGDDIDVFDFKEIMWAYATRCRPGTDEFLFDDLQGFFLIPFMLHGPAGTVGGKMVSNCLLPVEYTTGRDWLNMDFEGAYPEDIKQRVVSEWKELGYKSKP</sequence>
<dbReference type="InterPro" id="IPR002830">
    <property type="entry name" value="UbiD"/>
</dbReference>
<dbReference type="InterPro" id="IPR049381">
    <property type="entry name" value="UbiD-like_C"/>
</dbReference>
<dbReference type="STRING" id="5539.A0A3E2HS53"/>
<dbReference type="InterPro" id="IPR049383">
    <property type="entry name" value="UbiD-like_N"/>
</dbReference>
<dbReference type="Pfam" id="PF01977">
    <property type="entry name" value="UbiD"/>
    <property type="match status" value="1"/>
</dbReference>
<dbReference type="AlphaFoldDB" id="A0A3E2HS53"/>
<dbReference type="NCBIfam" id="TIGR00148">
    <property type="entry name" value="UbiD family decarboxylase"/>
    <property type="match status" value="1"/>
</dbReference>
<dbReference type="OMA" id="TWCALQV"/>
<dbReference type="SUPFAM" id="SSF50475">
    <property type="entry name" value="FMN-binding split barrel"/>
    <property type="match status" value="1"/>
</dbReference>
<dbReference type="PANTHER" id="PTHR30108">
    <property type="entry name" value="3-OCTAPRENYL-4-HYDROXYBENZOATE CARBOXY-LYASE-RELATED"/>
    <property type="match status" value="1"/>
</dbReference>
<dbReference type="GO" id="GO:0046281">
    <property type="term" value="P:cinnamic acid catabolic process"/>
    <property type="evidence" value="ECO:0007669"/>
    <property type="project" value="TreeGrafter"/>
</dbReference>
<proteinExistence type="inferred from homology"/>
<organism evidence="4 5">
    <name type="scientific">Scytalidium lignicola</name>
    <name type="common">Hyphomycete</name>
    <dbReference type="NCBI Taxonomy" id="5539"/>
    <lineage>
        <taxon>Eukaryota</taxon>
        <taxon>Fungi</taxon>
        <taxon>Dikarya</taxon>
        <taxon>Ascomycota</taxon>
        <taxon>Pezizomycotina</taxon>
        <taxon>Leotiomycetes</taxon>
        <taxon>Leotiomycetes incertae sedis</taxon>
        <taxon>Scytalidium</taxon>
    </lineage>
</organism>
<dbReference type="EMBL" id="NCSJ02000001">
    <property type="protein sequence ID" value="RFU36194.1"/>
    <property type="molecule type" value="Genomic_DNA"/>
</dbReference>
<dbReference type="GO" id="GO:0033494">
    <property type="term" value="P:ferulate metabolic process"/>
    <property type="evidence" value="ECO:0007669"/>
    <property type="project" value="TreeGrafter"/>
</dbReference>
<evidence type="ECO:0000313" key="4">
    <source>
        <dbReference type="EMBL" id="RFU36194.1"/>
    </source>
</evidence>
<reference evidence="4 5" key="1">
    <citation type="submission" date="2018-05" db="EMBL/GenBank/DDBJ databases">
        <title>Draft genome sequence of Scytalidium lignicola DSM 105466, a ubiquitous saprotrophic fungus.</title>
        <authorList>
            <person name="Buettner E."/>
            <person name="Gebauer A.M."/>
            <person name="Hofrichter M."/>
            <person name="Liers C."/>
            <person name="Kellner H."/>
        </authorList>
    </citation>
    <scope>NUCLEOTIDE SEQUENCE [LARGE SCALE GENOMIC DNA]</scope>
    <source>
        <strain evidence="4 5">DSM 105466</strain>
    </source>
</reference>
<accession>A0A3E2HS53</accession>
<dbReference type="InterPro" id="IPR032903">
    <property type="entry name" value="FDC-like"/>
</dbReference>
<dbReference type="OrthoDB" id="4878259at2759"/>